<name>A0A964TG18_9FLAO</name>
<protein>
    <submittedName>
        <fullName evidence="4">SDR family NAD(P)-dependent oxidoreductase</fullName>
    </submittedName>
</protein>
<sequence length="300" mass="33080">MNKSENKRTVVITGSSSGFGYLTTLDLARKGYKVWATMRNSGTKNASKKEELFNIAMEENLAISVIDMDVNDDASVSKAIQSIIEVDGKIDHLINNAGYMFVGITEAYSIEQAKEQFETNFFGILRTTNAVLPHMRKQEDGLIVNVTSLAGRLAFPYFGIYCASKHAVEAYSQSLRYEVAPFGVEVSIVEPGPFGTNLLFTGPKEANQEVFNAYGDHKEVPHAMLKNFEGFYASEDAPSPQLVVDEIAALVEAEKGTRSERVVAGIDYGVRDYNEKVEPIQSSLIKETLQMGHLLTVAKN</sequence>
<comment type="similarity">
    <text evidence="1 3">Belongs to the short-chain dehydrogenases/reductases (SDR) family.</text>
</comment>
<dbReference type="SUPFAM" id="SSF51735">
    <property type="entry name" value="NAD(P)-binding Rossmann-fold domains"/>
    <property type="match status" value="1"/>
</dbReference>
<evidence type="ECO:0000313" key="4">
    <source>
        <dbReference type="EMBL" id="NAY93481.1"/>
    </source>
</evidence>
<dbReference type="PANTHER" id="PTHR43976:SF16">
    <property type="entry name" value="SHORT-CHAIN DEHYDROGENASE_REDUCTASE FAMILY PROTEIN"/>
    <property type="match status" value="1"/>
</dbReference>
<dbReference type="InterPro" id="IPR051911">
    <property type="entry name" value="SDR_oxidoreductase"/>
</dbReference>
<dbReference type="PRINTS" id="PR00080">
    <property type="entry name" value="SDRFAMILY"/>
</dbReference>
<dbReference type="PROSITE" id="PS00061">
    <property type="entry name" value="ADH_SHORT"/>
    <property type="match status" value="1"/>
</dbReference>
<gene>
    <name evidence="4" type="ORF">GTQ34_16335</name>
</gene>
<dbReference type="Pfam" id="PF00106">
    <property type="entry name" value="adh_short"/>
    <property type="match status" value="1"/>
</dbReference>
<comment type="caution">
    <text evidence="4">The sequence shown here is derived from an EMBL/GenBank/DDBJ whole genome shotgun (WGS) entry which is preliminary data.</text>
</comment>
<evidence type="ECO:0000256" key="1">
    <source>
        <dbReference type="ARBA" id="ARBA00006484"/>
    </source>
</evidence>
<dbReference type="InterPro" id="IPR020904">
    <property type="entry name" value="Sc_DH/Rdtase_CS"/>
</dbReference>
<dbReference type="PRINTS" id="PR00081">
    <property type="entry name" value="GDHRDH"/>
</dbReference>
<evidence type="ECO:0000256" key="3">
    <source>
        <dbReference type="RuleBase" id="RU000363"/>
    </source>
</evidence>
<dbReference type="Gene3D" id="3.40.50.720">
    <property type="entry name" value="NAD(P)-binding Rossmann-like Domain"/>
    <property type="match status" value="1"/>
</dbReference>
<dbReference type="RefSeq" id="WP_166524892.1">
    <property type="nucleotide sequence ID" value="NZ_JAAABI010000013.1"/>
</dbReference>
<dbReference type="AlphaFoldDB" id="A0A964TG18"/>
<evidence type="ECO:0000256" key="2">
    <source>
        <dbReference type="ARBA" id="ARBA00023002"/>
    </source>
</evidence>
<dbReference type="InterPro" id="IPR036291">
    <property type="entry name" value="NAD(P)-bd_dom_sf"/>
</dbReference>
<accession>A0A964TG18</accession>
<proteinExistence type="inferred from homology"/>
<dbReference type="Proteomes" id="UP000667650">
    <property type="component" value="Unassembled WGS sequence"/>
</dbReference>
<dbReference type="PANTHER" id="PTHR43976">
    <property type="entry name" value="SHORT CHAIN DEHYDROGENASE"/>
    <property type="match status" value="1"/>
</dbReference>
<reference evidence="4" key="1">
    <citation type="submission" date="2020-01" db="EMBL/GenBank/DDBJ databases">
        <title>Muricauda ochracea sp. nov., isolated from a tidal flat of Garorim bay in Korea.</title>
        <authorList>
            <person name="Kim D."/>
            <person name="Yoo Y."/>
            <person name="Kim J.-J."/>
        </authorList>
    </citation>
    <scope>NUCLEOTIDE SEQUENCE</scope>
    <source>
        <strain evidence="4">JGD-17</strain>
    </source>
</reference>
<keyword evidence="2" id="KW-0560">Oxidoreductase</keyword>
<evidence type="ECO:0000313" key="5">
    <source>
        <dbReference type="Proteomes" id="UP000667650"/>
    </source>
</evidence>
<dbReference type="EMBL" id="JAAABI010000013">
    <property type="protein sequence ID" value="NAY93481.1"/>
    <property type="molecule type" value="Genomic_DNA"/>
</dbReference>
<keyword evidence="5" id="KW-1185">Reference proteome</keyword>
<dbReference type="InterPro" id="IPR002347">
    <property type="entry name" value="SDR_fam"/>
</dbReference>
<dbReference type="GO" id="GO:0016491">
    <property type="term" value="F:oxidoreductase activity"/>
    <property type="evidence" value="ECO:0007669"/>
    <property type="project" value="UniProtKB-KW"/>
</dbReference>
<dbReference type="CDD" id="cd05374">
    <property type="entry name" value="17beta-HSD-like_SDR_c"/>
    <property type="match status" value="1"/>
</dbReference>
<organism evidence="4 5">
    <name type="scientific">Flagellimonas ochracea</name>
    <dbReference type="NCBI Taxonomy" id="2696472"/>
    <lineage>
        <taxon>Bacteria</taxon>
        <taxon>Pseudomonadati</taxon>
        <taxon>Bacteroidota</taxon>
        <taxon>Flavobacteriia</taxon>
        <taxon>Flavobacteriales</taxon>
        <taxon>Flavobacteriaceae</taxon>
        <taxon>Flagellimonas</taxon>
    </lineage>
</organism>